<evidence type="ECO:0000313" key="3">
    <source>
        <dbReference type="Proteomes" id="UP000055136"/>
    </source>
</evidence>
<keyword evidence="1" id="KW-0812">Transmembrane</keyword>
<proteinExistence type="predicted"/>
<dbReference type="AlphaFoldDB" id="A0A0S2T9W1"/>
<organism evidence="2 3">
    <name type="scientific">Candidatus Tenderia electrophaga</name>
    <dbReference type="NCBI Taxonomy" id="1748243"/>
    <lineage>
        <taxon>Bacteria</taxon>
        <taxon>Pseudomonadati</taxon>
        <taxon>Pseudomonadota</taxon>
        <taxon>Gammaproteobacteria</taxon>
        <taxon>Candidatus Tenderiales</taxon>
        <taxon>Candidatus Tenderiaceae</taxon>
        <taxon>Candidatus Tenderia</taxon>
    </lineage>
</organism>
<evidence type="ECO:0000256" key="1">
    <source>
        <dbReference type="SAM" id="Phobius"/>
    </source>
</evidence>
<keyword evidence="1" id="KW-0472">Membrane</keyword>
<keyword evidence="3" id="KW-1185">Reference proteome</keyword>
<sequence>MHIEIKRGQVSGLQPVDDQRGAVECLLGDGKLRLHRDLADKVAHGDEVIVAGRLQNDILLADAVKNLTQHKAAQLDSSNHILALGIALFIGFLCGVQSYHLFTQGSTTVGTAMALASVGGFVGIVLLGQRLVEISKATSRIRMASV</sequence>
<feature type="transmembrane region" description="Helical" evidence="1">
    <location>
        <begin position="81"/>
        <end position="102"/>
    </location>
</feature>
<dbReference type="EMBL" id="CP013099">
    <property type="protein sequence ID" value="ALP51941.1"/>
    <property type="molecule type" value="Genomic_DNA"/>
</dbReference>
<keyword evidence="1" id="KW-1133">Transmembrane helix</keyword>
<name>A0A0S2T9W1_9GAMM</name>
<protein>
    <submittedName>
        <fullName evidence="2">Uncharacterized protein</fullName>
    </submittedName>
</protein>
<reference evidence="2" key="1">
    <citation type="submission" date="2015-10" db="EMBL/GenBank/DDBJ databases">
        <title>Description of Candidatus Tenderia electrophaga gen. nov, sp. nov., an Uncultivated Electroautotroph from a Biocathode Enrichment.</title>
        <authorList>
            <person name="Eddie B.J."/>
            <person name="Malanoski A.P."/>
            <person name="Wang Z."/>
            <person name="Hall R.J."/>
            <person name="Oh S.D."/>
            <person name="Heiner C."/>
            <person name="Lin B."/>
            <person name="Strycharz-Glaven S.M."/>
        </authorList>
    </citation>
    <scope>NUCLEOTIDE SEQUENCE [LARGE SCALE GENOMIC DNA]</scope>
    <source>
        <strain evidence="2">NRL1</strain>
    </source>
</reference>
<evidence type="ECO:0000313" key="2">
    <source>
        <dbReference type="EMBL" id="ALP51941.1"/>
    </source>
</evidence>
<feature type="transmembrane region" description="Helical" evidence="1">
    <location>
        <begin position="108"/>
        <end position="132"/>
    </location>
</feature>
<accession>A0A0S2T9W1</accession>
<dbReference type="Proteomes" id="UP000055136">
    <property type="component" value="Chromosome"/>
</dbReference>
<gene>
    <name evidence="2" type="ORF">Tel_01640</name>
</gene>
<dbReference type="KEGG" id="tee:Tel_01640"/>